<dbReference type="PANTHER" id="PTHR43391">
    <property type="entry name" value="RETINOL DEHYDROGENASE-RELATED"/>
    <property type="match status" value="1"/>
</dbReference>
<gene>
    <name evidence="5" type="ORF">HU200_066391</name>
</gene>
<evidence type="ECO:0000313" key="5">
    <source>
        <dbReference type="EMBL" id="KAF8644608.1"/>
    </source>
</evidence>
<reference evidence="5" key="1">
    <citation type="submission" date="2020-07" db="EMBL/GenBank/DDBJ databases">
        <title>Genome sequence and genetic diversity analysis of an under-domesticated orphan crop, white fonio (Digitaria exilis).</title>
        <authorList>
            <person name="Bennetzen J.L."/>
            <person name="Chen S."/>
            <person name="Ma X."/>
            <person name="Wang X."/>
            <person name="Yssel A.E.J."/>
            <person name="Chaluvadi S.R."/>
            <person name="Johnson M."/>
            <person name="Gangashetty P."/>
            <person name="Hamidou F."/>
            <person name="Sanogo M.D."/>
            <person name="Zwaenepoel A."/>
            <person name="Wallace J."/>
            <person name="Van De Peer Y."/>
            <person name="Van Deynze A."/>
        </authorList>
    </citation>
    <scope>NUCLEOTIDE SEQUENCE</scope>
    <source>
        <tissue evidence="5">Leaves</tissue>
    </source>
</reference>
<keyword evidence="4" id="KW-0560">Oxidoreductase</keyword>
<dbReference type="InterPro" id="IPR002347">
    <property type="entry name" value="SDR_fam"/>
</dbReference>
<evidence type="ECO:0000256" key="4">
    <source>
        <dbReference type="ARBA" id="ARBA00023002"/>
    </source>
</evidence>
<keyword evidence="6" id="KW-1185">Reference proteome</keyword>
<dbReference type="Pfam" id="PF00106">
    <property type="entry name" value="adh_short"/>
    <property type="match status" value="1"/>
</dbReference>
<dbReference type="Gene3D" id="3.40.50.720">
    <property type="entry name" value="NAD(P)-binding Rossmann-like Domain"/>
    <property type="match status" value="2"/>
</dbReference>
<proteinExistence type="inferred from homology"/>
<dbReference type="InterPro" id="IPR036291">
    <property type="entry name" value="NAD(P)-bd_dom_sf"/>
</dbReference>
<accession>A0A834ZX54</accession>
<sequence>MAEVVYRCVTASKWLPWQGGNSGGEADATSAGLRACFSRLRAALLLLTPAIRSNGPTIARKRGRSHAGREAAKACLLADVQLPSMHAGTRLSMLCPYRRHPGRARSTVMEQVVNAVMDVVVPPASMVMLAFAWPTLSLLRGAEWALKSLTKEDMVGKVVVITGASSPIGEHIAYEYARRNANLVLVARREHRLFAVLVIAADVVKEDDCRRLVSDTVTYFGQRHLGHDFNFEEAGDTAAFPHLMVYICIDAGHQLLGNVYPTYAALPYLRRSHGRVVVNASVESWLPMPRMSLYSVTAVVDFYETLRYEVKDDVGVTVATHGWVGGDAGCVGKKLTVDEGAAEMQPGGGHVEAYARALRPRWYDVFLVFRVLAPDVLAWTFRLLLSTAADSTTPAAARAHPPPRCCRHRRSGRCSSTSRLRVLPGCTSWSSDTPIRSYLALHLPPALHCTFDG</sequence>
<protein>
    <submittedName>
        <fullName evidence="5">Uncharacterized protein</fullName>
    </submittedName>
</protein>
<evidence type="ECO:0000256" key="3">
    <source>
        <dbReference type="ARBA" id="ARBA00022857"/>
    </source>
</evidence>
<comment type="subcellular location">
    <subcellularLocation>
        <location evidence="1">Membrane</location>
        <topology evidence="1">Single-pass type II membrane protein</topology>
    </subcellularLocation>
</comment>
<keyword evidence="3" id="KW-0521">NADP</keyword>
<evidence type="ECO:0000313" key="6">
    <source>
        <dbReference type="Proteomes" id="UP000636709"/>
    </source>
</evidence>
<comment type="similarity">
    <text evidence="2">Belongs to the short-chain dehydrogenases/reductases (SDR) family.</text>
</comment>
<evidence type="ECO:0000256" key="1">
    <source>
        <dbReference type="ARBA" id="ARBA00004606"/>
    </source>
</evidence>
<dbReference type="PANTHER" id="PTHR43391:SF14">
    <property type="entry name" value="DEHYDROGENASE_REDUCTASE SDR FAMILY PROTEIN 7-LIKE"/>
    <property type="match status" value="1"/>
</dbReference>
<dbReference type="EMBL" id="JACEFO010003080">
    <property type="protein sequence ID" value="KAF8644608.1"/>
    <property type="molecule type" value="Genomic_DNA"/>
</dbReference>
<dbReference type="GO" id="GO:0016020">
    <property type="term" value="C:membrane"/>
    <property type="evidence" value="ECO:0007669"/>
    <property type="project" value="UniProtKB-SubCell"/>
</dbReference>
<dbReference type="GO" id="GO:0016491">
    <property type="term" value="F:oxidoreductase activity"/>
    <property type="evidence" value="ECO:0007669"/>
    <property type="project" value="UniProtKB-KW"/>
</dbReference>
<evidence type="ECO:0000256" key="2">
    <source>
        <dbReference type="ARBA" id="ARBA00006484"/>
    </source>
</evidence>
<organism evidence="5 6">
    <name type="scientific">Digitaria exilis</name>
    <dbReference type="NCBI Taxonomy" id="1010633"/>
    <lineage>
        <taxon>Eukaryota</taxon>
        <taxon>Viridiplantae</taxon>
        <taxon>Streptophyta</taxon>
        <taxon>Embryophyta</taxon>
        <taxon>Tracheophyta</taxon>
        <taxon>Spermatophyta</taxon>
        <taxon>Magnoliopsida</taxon>
        <taxon>Liliopsida</taxon>
        <taxon>Poales</taxon>
        <taxon>Poaceae</taxon>
        <taxon>PACMAD clade</taxon>
        <taxon>Panicoideae</taxon>
        <taxon>Panicodae</taxon>
        <taxon>Paniceae</taxon>
        <taxon>Anthephorinae</taxon>
        <taxon>Digitaria</taxon>
    </lineage>
</organism>
<dbReference type="SUPFAM" id="SSF51735">
    <property type="entry name" value="NAD(P)-binding Rossmann-fold domains"/>
    <property type="match status" value="1"/>
</dbReference>
<dbReference type="Proteomes" id="UP000636709">
    <property type="component" value="Unassembled WGS sequence"/>
</dbReference>
<dbReference type="AlphaFoldDB" id="A0A834ZX54"/>
<comment type="caution">
    <text evidence="5">The sequence shown here is derived from an EMBL/GenBank/DDBJ whole genome shotgun (WGS) entry which is preliminary data.</text>
</comment>
<name>A0A834ZX54_9POAL</name>
<dbReference type="OrthoDB" id="1274115at2759"/>
<dbReference type="GO" id="GO:0005829">
    <property type="term" value="C:cytosol"/>
    <property type="evidence" value="ECO:0007669"/>
    <property type="project" value="TreeGrafter"/>
</dbReference>